<feature type="domain" description="SGNH hydrolase-type esterase" evidence="1">
    <location>
        <begin position="57"/>
        <end position="230"/>
    </location>
</feature>
<dbReference type="PANTHER" id="PTHR34407:SF1">
    <property type="entry name" value="SGNH HYDROLASE-TYPE ESTERASE DOMAIN-CONTAINING PROTEIN"/>
    <property type="match status" value="1"/>
</dbReference>
<name>A0A517NEM3_9BACT</name>
<dbReference type="InterPro" id="IPR036514">
    <property type="entry name" value="SGNH_hydro_sf"/>
</dbReference>
<keyword evidence="3" id="KW-1185">Reference proteome</keyword>
<dbReference type="Gene3D" id="2.60.120.260">
    <property type="entry name" value="Galactose-binding domain-like"/>
    <property type="match status" value="1"/>
</dbReference>
<accession>A0A517NEM3</accession>
<dbReference type="Gene3D" id="3.40.50.1110">
    <property type="entry name" value="SGNH hydrolase"/>
    <property type="match status" value="1"/>
</dbReference>
<dbReference type="SUPFAM" id="SSF52266">
    <property type="entry name" value="SGNH hydrolase"/>
    <property type="match status" value="1"/>
</dbReference>
<dbReference type="AlphaFoldDB" id="A0A517NEM3"/>
<dbReference type="OrthoDB" id="8233337at2"/>
<evidence type="ECO:0000313" key="3">
    <source>
        <dbReference type="Proteomes" id="UP000318538"/>
    </source>
</evidence>
<dbReference type="PANTHER" id="PTHR34407">
    <property type="entry name" value="EXPRESSED PROTEIN"/>
    <property type="match status" value="1"/>
</dbReference>
<sequence>MQQTTYLGILLSVVLLTPCAAENLQLRRDAVECTPRAGLPNFLAKVDAGKSVKVAYLGGSITAAEGWRVQSLDWFQEKYRTATFEEINAAIGGTGSDLGVFRLNNDVLRHHPDLMFVEFAVNDGGTSPEQIHKAMEGIVRQTWKADPAIDICFVYTLSHPMLGDLRDGKMPRAANAMEDLADHYQIPSIHFGVKVVDMESKGELIFKAEKPANAAEAKPIVFSTDGVHPHIETGHRLYTETIARSWPAIVNASREPQPHERIEPLRQDNWEHAKQVPITADMLHGNWMKQSSTEGLGKRFGKYLPDLYRAMEPGAKVEFTLQGTAASVFELIGPDGCELEVQVDDRQPTTQNSIDGYCTYHRLARLVIASDLDPGLHRVAVTVTHRKLDKREILFEKNREFFDSHADRFDDQTWYIGSLLVIGDVVAGDAAK</sequence>
<proteinExistence type="predicted"/>
<dbReference type="RefSeq" id="WP_145171670.1">
    <property type="nucleotide sequence ID" value="NZ_CP036525.1"/>
</dbReference>
<dbReference type="KEGG" id="rlc:K227x_39080"/>
<evidence type="ECO:0000259" key="1">
    <source>
        <dbReference type="Pfam" id="PF13472"/>
    </source>
</evidence>
<dbReference type="Proteomes" id="UP000318538">
    <property type="component" value="Chromosome"/>
</dbReference>
<evidence type="ECO:0000313" key="2">
    <source>
        <dbReference type="EMBL" id="QDT05508.1"/>
    </source>
</evidence>
<gene>
    <name evidence="2" type="ORF">K227x_39080</name>
</gene>
<dbReference type="EMBL" id="CP036525">
    <property type="protein sequence ID" value="QDT05508.1"/>
    <property type="molecule type" value="Genomic_DNA"/>
</dbReference>
<reference evidence="2 3" key="1">
    <citation type="submission" date="2019-02" db="EMBL/GenBank/DDBJ databases">
        <title>Deep-cultivation of Planctomycetes and their phenomic and genomic characterization uncovers novel biology.</title>
        <authorList>
            <person name="Wiegand S."/>
            <person name="Jogler M."/>
            <person name="Boedeker C."/>
            <person name="Pinto D."/>
            <person name="Vollmers J."/>
            <person name="Rivas-Marin E."/>
            <person name="Kohn T."/>
            <person name="Peeters S.H."/>
            <person name="Heuer A."/>
            <person name="Rast P."/>
            <person name="Oberbeckmann S."/>
            <person name="Bunk B."/>
            <person name="Jeske O."/>
            <person name="Meyerdierks A."/>
            <person name="Storesund J.E."/>
            <person name="Kallscheuer N."/>
            <person name="Luecker S."/>
            <person name="Lage O.M."/>
            <person name="Pohl T."/>
            <person name="Merkel B.J."/>
            <person name="Hornburger P."/>
            <person name="Mueller R.-W."/>
            <person name="Bruemmer F."/>
            <person name="Labrenz M."/>
            <person name="Spormann A.M."/>
            <person name="Op den Camp H."/>
            <person name="Overmann J."/>
            <person name="Amann R."/>
            <person name="Jetten M.S.M."/>
            <person name="Mascher T."/>
            <person name="Medema M.H."/>
            <person name="Devos D.P."/>
            <person name="Kaster A.-K."/>
            <person name="Ovreas L."/>
            <person name="Rohde M."/>
            <person name="Galperin M.Y."/>
            <person name="Jogler C."/>
        </authorList>
    </citation>
    <scope>NUCLEOTIDE SEQUENCE [LARGE SCALE GENOMIC DNA]</scope>
    <source>
        <strain evidence="2 3">K22_7</strain>
    </source>
</reference>
<dbReference type="GO" id="GO:0016788">
    <property type="term" value="F:hydrolase activity, acting on ester bonds"/>
    <property type="evidence" value="ECO:0007669"/>
    <property type="project" value="UniProtKB-ARBA"/>
</dbReference>
<dbReference type="InterPro" id="IPR013830">
    <property type="entry name" value="SGNH_hydro"/>
</dbReference>
<organism evidence="2 3">
    <name type="scientific">Rubripirellula lacrimiformis</name>
    <dbReference type="NCBI Taxonomy" id="1930273"/>
    <lineage>
        <taxon>Bacteria</taxon>
        <taxon>Pseudomonadati</taxon>
        <taxon>Planctomycetota</taxon>
        <taxon>Planctomycetia</taxon>
        <taxon>Pirellulales</taxon>
        <taxon>Pirellulaceae</taxon>
        <taxon>Rubripirellula</taxon>
    </lineage>
</organism>
<dbReference type="CDD" id="cd00229">
    <property type="entry name" value="SGNH_hydrolase"/>
    <property type="match status" value="1"/>
</dbReference>
<protein>
    <recommendedName>
        <fullName evidence="1">SGNH hydrolase-type esterase domain-containing protein</fullName>
    </recommendedName>
</protein>
<dbReference type="Pfam" id="PF13472">
    <property type="entry name" value="Lipase_GDSL_2"/>
    <property type="match status" value="1"/>
</dbReference>